<organism evidence="1 2">
    <name type="scientific">Maioricimonas rarisocia</name>
    <dbReference type="NCBI Taxonomy" id="2528026"/>
    <lineage>
        <taxon>Bacteria</taxon>
        <taxon>Pseudomonadati</taxon>
        <taxon>Planctomycetota</taxon>
        <taxon>Planctomycetia</taxon>
        <taxon>Planctomycetales</taxon>
        <taxon>Planctomycetaceae</taxon>
        <taxon>Maioricimonas</taxon>
    </lineage>
</organism>
<dbReference type="KEGG" id="mri:Mal4_34990"/>
<name>A0A517Z9L9_9PLAN</name>
<gene>
    <name evidence="1" type="ORF">Mal4_34990</name>
</gene>
<proteinExistence type="predicted"/>
<dbReference type="EMBL" id="CP036275">
    <property type="protein sequence ID" value="QDU39163.1"/>
    <property type="molecule type" value="Genomic_DNA"/>
</dbReference>
<reference evidence="1 2" key="1">
    <citation type="submission" date="2019-02" db="EMBL/GenBank/DDBJ databases">
        <title>Deep-cultivation of Planctomycetes and their phenomic and genomic characterization uncovers novel biology.</title>
        <authorList>
            <person name="Wiegand S."/>
            <person name="Jogler M."/>
            <person name="Boedeker C."/>
            <person name="Pinto D."/>
            <person name="Vollmers J."/>
            <person name="Rivas-Marin E."/>
            <person name="Kohn T."/>
            <person name="Peeters S.H."/>
            <person name="Heuer A."/>
            <person name="Rast P."/>
            <person name="Oberbeckmann S."/>
            <person name="Bunk B."/>
            <person name="Jeske O."/>
            <person name="Meyerdierks A."/>
            <person name="Storesund J.E."/>
            <person name="Kallscheuer N."/>
            <person name="Luecker S."/>
            <person name="Lage O.M."/>
            <person name="Pohl T."/>
            <person name="Merkel B.J."/>
            <person name="Hornburger P."/>
            <person name="Mueller R.-W."/>
            <person name="Bruemmer F."/>
            <person name="Labrenz M."/>
            <person name="Spormann A.M."/>
            <person name="Op den Camp H."/>
            <person name="Overmann J."/>
            <person name="Amann R."/>
            <person name="Jetten M.S.M."/>
            <person name="Mascher T."/>
            <person name="Medema M.H."/>
            <person name="Devos D.P."/>
            <person name="Kaster A.-K."/>
            <person name="Ovreas L."/>
            <person name="Rohde M."/>
            <person name="Galperin M.Y."/>
            <person name="Jogler C."/>
        </authorList>
    </citation>
    <scope>NUCLEOTIDE SEQUENCE [LARGE SCALE GENOMIC DNA]</scope>
    <source>
        <strain evidence="1 2">Mal4</strain>
    </source>
</reference>
<dbReference type="Proteomes" id="UP000320496">
    <property type="component" value="Chromosome"/>
</dbReference>
<keyword evidence="2" id="KW-1185">Reference proteome</keyword>
<evidence type="ECO:0000313" key="2">
    <source>
        <dbReference type="Proteomes" id="UP000320496"/>
    </source>
</evidence>
<sequence>MPAKPQASPERELGDDIRATAMKERKADRNVCPTYARWLYRNTFSVSLRLRSAALAGARGQAEVPCPTPFDQVGQAFLPALKFTGLVTPELLQSAVGPAIAQWH</sequence>
<accession>A0A517Z9L9</accession>
<evidence type="ECO:0000313" key="1">
    <source>
        <dbReference type="EMBL" id="QDU39163.1"/>
    </source>
</evidence>
<protein>
    <submittedName>
        <fullName evidence="1">Uncharacterized protein</fullName>
    </submittedName>
</protein>
<dbReference type="AlphaFoldDB" id="A0A517Z9L9"/>